<dbReference type="GO" id="GO:0030177">
    <property type="term" value="P:positive regulation of Wnt signaling pathway"/>
    <property type="evidence" value="ECO:0007669"/>
    <property type="project" value="TreeGrafter"/>
</dbReference>
<evidence type="ECO:0000259" key="3">
    <source>
        <dbReference type="Pfam" id="PF07850"/>
    </source>
</evidence>
<comment type="caution">
    <text evidence="4">The sequence shown here is derived from an EMBL/GenBank/DDBJ whole genome shotgun (WGS) entry which is preliminary data.</text>
</comment>
<dbReference type="Proteomes" id="UP000230233">
    <property type="component" value="Chromosome X"/>
</dbReference>
<keyword evidence="5" id="KW-1185">Reference proteome</keyword>
<dbReference type="AlphaFoldDB" id="A0A2G5SKM7"/>
<dbReference type="STRING" id="1611254.A0A2G5SKM7"/>
<dbReference type="PANTHER" id="PTHR13351:SF1">
    <property type="entry name" value="RENIN RECEPTOR"/>
    <property type="match status" value="1"/>
</dbReference>
<feature type="transmembrane region" description="Helical" evidence="1">
    <location>
        <begin position="282"/>
        <end position="305"/>
    </location>
</feature>
<dbReference type="EMBL" id="PDUG01000006">
    <property type="protein sequence ID" value="PIC15482.1"/>
    <property type="molecule type" value="Genomic_DNA"/>
</dbReference>
<feature type="chain" id="PRO_5013781267" description="Renin receptor-like C-terminal transmembrane spanning segment domain-containing protein" evidence="2">
    <location>
        <begin position="17"/>
        <end position="329"/>
    </location>
</feature>
<keyword evidence="2" id="KW-0732">Signal</keyword>
<evidence type="ECO:0000313" key="4">
    <source>
        <dbReference type="EMBL" id="PIC15482.1"/>
    </source>
</evidence>
<keyword evidence="1" id="KW-0812">Transmembrane</keyword>
<dbReference type="GO" id="GO:0009897">
    <property type="term" value="C:external side of plasma membrane"/>
    <property type="evidence" value="ECO:0007669"/>
    <property type="project" value="TreeGrafter"/>
</dbReference>
<dbReference type="InterPro" id="IPR012493">
    <property type="entry name" value="Renin_rcpt"/>
</dbReference>
<dbReference type="InterPro" id="IPR056780">
    <property type="entry name" value="Renin_r_C"/>
</dbReference>
<proteinExistence type="predicted"/>
<dbReference type="GO" id="GO:0038023">
    <property type="term" value="F:signaling receptor activity"/>
    <property type="evidence" value="ECO:0007669"/>
    <property type="project" value="InterPro"/>
</dbReference>
<dbReference type="PANTHER" id="PTHR13351">
    <property type="entry name" value="RENIN RECEPTOR"/>
    <property type="match status" value="1"/>
</dbReference>
<evidence type="ECO:0000256" key="2">
    <source>
        <dbReference type="SAM" id="SignalP"/>
    </source>
</evidence>
<feature type="domain" description="Renin receptor-like C-terminal transmembrane spanning segment" evidence="3">
    <location>
        <begin position="258"/>
        <end position="329"/>
    </location>
</feature>
<keyword evidence="1" id="KW-1133">Transmembrane helix</keyword>
<dbReference type="OrthoDB" id="7866065at2759"/>
<sequence length="329" mass="34729">MKFVLLLTALVAACTASNLEILASPASLKFPEAGSTIKTTQISTLNENLLGLSARQVDGFSVAVDLFARPRALAVVSVVGASDDFTLGGKVYSTKSDGIETVGFEQDMALIFGADRESVQVTAGGITGSQLALAAKQETIDASVIKTARSTLRSELEAVYQLAAAIKAAGVQMDNNADVFRVTINGLVGITDAAQKQEAVADIKAAIEALTSAINNSYGGQAVVELLTFEAESGAAENTAEDREIPSSHNIQKRDANADAYKTSVQTARQAYMVTVPVSTDYPAIFAIFFGLVVILVVALIYIVVGMASIDPEKDSIIYRMTTTRMKKD</sequence>
<protein>
    <recommendedName>
        <fullName evidence="3">Renin receptor-like C-terminal transmembrane spanning segment domain-containing protein</fullName>
    </recommendedName>
</protein>
<gene>
    <name evidence="4" type="primary">Cni-vha-20</name>
    <name evidence="4" type="synonym">Cnig_chr_X.g22437</name>
    <name evidence="4" type="ORF">B9Z55_022437</name>
</gene>
<organism evidence="4 5">
    <name type="scientific">Caenorhabditis nigoni</name>
    <dbReference type="NCBI Taxonomy" id="1611254"/>
    <lineage>
        <taxon>Eukaryota</taxon>
        <taxon>Metazoa</taxon>
        <taxon>Ecdysozoa</taxon>
        <taxon>Nematoda</taxon>
        <taxon>Chromadorea</taxon>
        <taxon>Rhabditida</taxon>
        <taxon>Rhabditina</taxon>
        <taxon>Rhabditomorpha</taxon>
        <taxon>Rhabditoidea</taxon>
        <taxon>Rhabditidae</taxon>
        <taxon>Peloderinae</taxon>
        <taxon>Caenorhabditis</taxon>
    </lineage>
</organism>
<evidence type="ECO:0000313" key="5">
    <source>
        <dbReference type="Proteomes" id="UP000230233"/>
    </source>
</evidence>
<accession>A0A2G5SKM7</accession>
<keyword evidence="1" id="KW-0472">Membrane</keyword>
<evidence type="ECO:0000256" key="1">
    <source>
        <dbReference type="SAM" id="Phobius"/>
    </source>
</evidence>
<name>A0A2G5SKM7_9PELO</name>
<dbReference type="Pfam" id="PF07850">
    <property type="entry name" value="Renin_r"/>
    <property type="match status" value="1"/>
</dbReference>
<reference evidence="5" key="1">
    <citation type="submission" date="2017-10" db="EMBL/GenBank/DDBJ databases">
        <title>Rapid genome shrinkage in a self-fertile nematode reveals novel sperm competition proteins.</title>
        <authorList>
            <person name="Yin D."/>
            <person name="Schwarz E.M."/>
            <person name="Thomas C.G."/>
            <person name="Felde R.L."/>
            <person name="Korf I.F."/>
            <person name="Cutter A.D."/>
            <person name="Schartner C.M."/>
            <person name="Ralston E.J."/>
            <person name="Meyer B.J."/>
            <person name="Haag E.S."/>
        </authorList>
    </citation>
    <scope>NUCLEOTIDE SEQUENCE [LARGE SCALE GENOMIC DNA]</scope>
    <source>
        <strain evidence="5">JU1422</strain>
    </source>
</reference>
<feature type="signal peptide" evidence="2">
    <location>
        <begin position="1"/>
        <end position="16"/>
    </location>
</feature>